<proteinExistence type="predicted"/>
<reference evidence="2" key="2">
    <citation type="journal article" date="2014" name="ISME J.">
        <title>Microbial stratification in low pH oxic and suboxic macroscopic growths along an acid mine drainage.</title>
        <authorList>
            <person name="Mendez-Garcia C."/>
            <person name="Mesa V."/>
            <person name="Sprenger R.R."/>
            <person name="Richter M."/>
            <person name="Diez M.S."/>
            <person name="Solano J."/>
            <person name="Bargiela R."/>
            <person name="Golyshina O.V."/>
            <person name="Manteca A."/>
            <person name="Ramos J.L."/>
            <person name="Gallego J.R."/>
            <person name="Llorente I."/>
            <person name="Martins Dos Santos V.A."/>
            <person name="Jensen O.N."/>
            <person name="Pelaez A.I."/>
            <person name="Sanchez J."/>
            <person name="Ferrer M."/>
        </authorList>
    </citation>
    <scope>NUCLEOTIDE SEQUENCE</scope>
</reference>
<organism evidence="2">
    <name type="scientific">mine drainage metagenome</name>
    <dbReference type="NCBI Taxonomy" id="410659"/>
    <lineage>
        <taxon>unclassified sequences</taxon>
        <taxon>metagenomes</taxon>
        <taxon>ecological metagenomes</taxon>
    </lineage>
</organism>
<accession>T1BAP2</accession>
<feature type="transmembrane region" description="Helical" evidence="1">
    <location>
        <begin position="21"/>
        <end position="45"/>
    </location>
</feature>
<sequence length="46" mass="5170">MFHPLSLFVGWRYVRARSHKFFVSFITWTSVAGVCVGVAALIVILS</sequence>
<reference evidence="2" key="1">
    <citation type="submission" date="2013-08" db="EMBL/GenBank/DDBJ databases">
        <authorList>
            <person name="Mendez C."/>
            <person name="Richter M."/>
            <person name="Ferrer M."/>
            <person name="Sanchez J."/>
        </authorList>
    </citation>
    <scope>NUCLEOTIDE SEQUENCE</scope>
</reference>
<protein>
    <submittedName>
        <fullName evidence="2">Uncharacterized protein</fullName>
    </submittedName>
</protein>
<name>T1BAP2_9ZZZZ</name>
<dbReference type="EMBL" id="AUZX01004747">
    <property type="protein sequence ID" value="EQD69966.1"/>
    <property type="molecule type" value="Genomic_DNA"/>
</dbReference>
<feature type="non-terminal residue" evidence="2">
    <location>
        <position position="46"/>
    </location>
</feature>
<keyword evidence="1" id="KW-0472">Membrane</keyword>
<keyword evidence="1" id="KW-1133">Transmembrane helix</keyword>
<comment type="caution">
    <text evidence="2">The sequence shown here is derived from an EMBL/GenBank/DDBJ whole genome shotgun (WGS) entry which is preliminary data.</text>
</comment>
<gene>
    <name evidence="2" type="ORF">B1A_06549</name>
</gene>
<evidence type="ECO:0000313" key="2">
    <source>
        <dbReference type="EMBL" id="EQD69966.1"/>
    </source>
</evidence>
<evidence type="ECO:0000256" key="1">
    <source>
        <dbReference type="SAM" id="Phobius"/>
    </source>
</evidence>
<keyword evidence="1" id="KW-0812">Transmembrane</keyword>
<dbReference type="AlphaFoldDB" id="T1BAP2"/>